<evidence type="ECO:0000313" key="10">
    <source>
        <dbReference type="Proteomes" id="UP000298030"/>
    </source>
</evidence>
<dbReference type="InterPro" id="IPR036389">
    <property type="entry name" value="RNase_III_sf"/>
</dbReference>
<evidence type="ECO:0000256" key="6">
    <source>
        <dbReference type="SAM" id="MobiDB-lite"/>
    </source>
</evidence>
<dbReference type="OrthoDB" id="3353871at2759"/>
<feature type="domain" description="RNase III" evidence="8">
    <location>
        <begin position="12"/>
        <end position="131"/>
    </location>
</feature>
<dbReference type="PROSITE" id="PS50137">
    <property type="entry name" value="DS_RBD"/>
    <property type="match status" value="1"/>
</dbReference>
<dbReference type="CDD" id="cd00593">
    <property type="entry name" value="RIBOc"/>
    <property type="match status" value="1"/>
</dbReference>
<keyword evidence="1" id="KW-0540">Nuclease</keyword>
<feature type="domain" description="DRBM" evidence="7">
    <location>
        <begin position="217"/>
        <end position="290"/>
    </location>
</feature>
<dbReference type="GO" id="GO:0003725">
    <property type="term" value="F:double-stranded RNA binding"/>
    <property type="evidence" value="ECO:0007669"/>
    <property type="project" value="TreeGrafter"/>
</dbReference>
<dbReference type="InterPro" id="IPR014720">
    <property type="entry name" value="dsRBD_dom"/>
</dbReference>
<dbReference type="GO" id="GO:0010468">
    <property type="term" value="P:regulation of gene expression"/>
    <property type="evidence" value="ECO:0007669"/>
    <property type="project" value="TreeGrafter"/>
</dbReference>
<dbReference type="PANTHER" id="PTHR11207">
    <property type="entry name" value="RIBONUCLEASE III"/>
    <property type="match status" value="1"/>
</dbReference>
<keyword evidence="3" id="KW-0378">Hydrolase</keyword>
<dbReference type="EMBL" id="QPFP01000086">
    <property type="protein sequence ID" value="TEB22709.1"/>
    <property type="molecule type" value="Genomic_DNA"/>
</dbReference>
<dbReference type="GO" id="GO:0006396">
    <property type="term" value="P:RNA processing"/>
    <property type="evidence" value="ECO:0007669"/>
    <property type="project" value="InterPro"/>
</dbReference>
<gene>
    <name evidence="9" type="ORF">FA13DRAFT_1694877</name>
</gene>
<keyword evidence="4 5" id="KW-0694">RNA-binding</keyword>
<dbReference type="SUPFAM" id="SSF54768">
    <property type="entry name" value="dsRNA-binding domain-like"/>
    <property type="match status" value="1"/>
</dbReference>
<evidence type="ECO:0000256" key="1">
    <source>
        <dbReference type="ARBA" id="ARBA00022722"/>
    </source>
</evidence>
<evidence type="ECO:0000256" key="2">
    <source>
        <dbReference type="ARBA" id="ARBA00022759"/>
    </source>
</evidence>
<feature type="region of interest" description="Disordered" evidence="6">
    <location>
        <begin position="156"/>
        <end position="215"/>
    </location>
</feature>
<dbReference type="Gene3D" id="3.30.160.20">
    <property type="match status" value="1"/>
</dbReference>
<dbReference type="InterPro" id="IPR000999">
    <property type="entry name" value="RNase_III_dom"/>
</dbReference>
<keyword evidence="2" id="KW-0255">Endonuclease</keyword>
<name>A0A4Y7SN75_COPMI</name>
<evidence type="ECO:0000259" key="7">
    <source>
        <dbReference type="PROSITE" id="PS50137"/>
    </source>
</evidence>
<evidence type="ECO:0000256" key="5">
    <source>
        <dbReference type="PROSITE-ProRule" id="PRU00266"/>
    </source>
</evidence>
<dbReference type="Pfam" id="PF00636">
    <property type="entry name" value="Ribonuclease_3"/>
    <property type="match status" value="1"/>
</dbReference>
<dbReference type="GO" id="GO:0004525">
    <property type="term" value="F:ribonuclease III activity"/>
    <property type="evidence" value="ECO:0007669"/>
    <property type="project" value="InterPro"/>
</dbReference>
<dbReference type="Proteomes" id="UP000298030">
    <property type="component" value="Unassembled WGS sequence"/>
</dbReference>
<proteinExistence type="predicted"/>
<dbReference type="PROSITE" id="PS50142">
    <property type="entry name" value="RNASE_3_2"/>
    <property type="match status" value="1"/>
</dbReference>
<feature type="compositionally biased region" description="Pro residues" evidence="6">
    <location>
        <begin position="157"/>
        <end position="170"/>
    </location>
</feature>
<reference evidence="9 10" key="1">
    <citation type="journal article" date="2019" name="Nat. Ecol. Evol.">
        <title>Megaphylogeny resolves global patterns of mushroom evolution.</title>
        <authorList>
            <person name="Varga T."/>
            <person name="Krizsan K."/>
            <person name="Foldi C."/>
            <person name="Dima B."/>
            <person name="Sanchez-Garcia M."/>
            <person name="Sanchez-Ramirez S."/>
            <person name="Szollosi G.J."/>
            <person name="Szarkandi J.G."/>
            <person name="Papp V."/>
            <person name="Albert L."/>
            <person name="Andreopoulos W."/>
            <person name="Angelini C."/>
            <person name="Antonin V."/>
            <person name="Barry K.W."/>
            <person name="Bougher N.L."/>
            <person name="Buchanan P."/>
            <person name="Buyck B."/>
            <person name="Bense V."/>
            <person name="Catcheside P."/>
            <person name="Chovatia M."/>
            <person name="Cooper J."/>
            <person name="Damon W."/>
            <person name="Desjardin D."/>
            <person name="Finy P."/>
            <person name="Geml J."/>
            <person name="Haridas S."/>
            <person name="Hughes K."/>
            <person name="Justo A."/>
            <person name="Karasinski D."/>
            <person name="Kautmanova I."/>
            <person name="Kiss B."/>
            <person name="Kocsube S."/>
            <person name="Kotiranta H."/>
            <person name="LaButti K.M."/>
            <person name="Lechner B.E."/>
            <person name="Liimatainen K."/>
            <person name="Lipzen A."/>
            <person name="Lukacs Z."/>
            <person name="Mihaltcheva S."/>
            <person name="Morgado L.N."/>
            <person name="Niskanen T."/>
            <person name="Noordeloos M.E."/>
            <person name="Ohm R.A."/>
            <person name="Ortiz-Santana B."/>
            <person name="Ovrebo C."/>
            <person name="Racz N."/>
            <person name="Riley R."/>
            <person name="Savchenko A."/>
            <person name="Shiryaev A."/>
            <person name="Soop K."/>
            <person name="Spirin V."/>
            <person name="Szebenyi C."/>
            <person name="Tomsovsky M."/>
            <person name="Tulloss R.E."/>
            <person name="Uehling J."/>
            <person name="Grigoriev I.V."/>
            <person name="Vagvolgyi C."/>
            <person name="Papp T."/>
            <person name="Martin F.M."/>
            <person name="Miettinen O."/>
            <person name="Hibbett D.S."/>
            <person name="Nagy L.G."/>
        </authorList>
    </citation>
    <scope>NUCLEOTIDE SEQUENCE [LARGE SCALE GENOMIC DNA]</scope>
    <source>
        <strain evidence="9 10">FP101781</strain>
    </source>
</reference>
<dbReference type="AlphaFoldDB" id="A0A4Y7SN75"/>
<accession>A0A4Y7SN75</accession>
<dbReference type="PANTHER" id="PTHR11207:SF0">
    <property type="entry name" value="RIBONUCLEASE 3"/>
    <property type="match status" value="1"/>
</dbReference>
<sequence length="290" mass="32071">MAAAGLPPLPKIEGDVDLFLDVFTHNSLRMPSAPMNEEYGNTDRLAELGANVLRLAVATHFFRKKPLLQSKEINDRIHEHLSDDIVNKWMEQYNLKHKLRIAPSEMKLIHDVKEMRKVFETYIGALYIRNGIQSIQPWISRLIDPESPVEDTVIMPPAAPAYAPPPPPPTSASSRAGNHAGYSPAPPKSPPPPIPPPYSMPGGPSSSQYQAPSQGSNQMYSMVTVALMNQKASQMGYQVTYPAEHTGPPHNPLWTVRCCLNGREYGRGTGKSQKIAKDEAARKTWAAMGW</sequence>
<dbReference type="SMART" id="SM00535">
    <property type="entry name" value="RIBOc"/>
    <property type="match status" value="1"/>
</dbReference>
<keyword evidence="10" id="KW-1185">Reference proteome</keyword>
<comment type="caution">
    <text evidence="9">The sequence shown here is derived from an EMBL/GenBank/DDBJ whole genome shotgun (WGS) entry which is preliminary data.</text>
</comment>
<feature type="compositionally biased region" description="Pro residues" evidence="6">
    <location>
        <begin position="184"/>
        <end position="199"/>
    </location>
</feature>
<protein>
    <submittedName>
        <fullName evidence="9">Uncharacterized protein</fullName>
    </submittedName>
</protein>
<evidence type="ECO:0000256" key="3">
    <source>
        <dbReference type="ARBA" id="ARBA00022801"/>
    </source>
</evidence>
<organism evidence="9 10">
    <name type="scientific">Coprinellus micaceus</name>
    <name type="common">Glistening ink-cap mushroom</name>
    <name type="synonym">Coprinus micaceus</name>
    <dbReference type="NCBI Taxonomy" id="71717"/>
    <lineage>
        <taxon>Eukaryota</taxon>
        <taxon>Fungi</taxon>
        <taxon>Dikarya</taxon>
        <taxon>Basidiomycota</taxon>
        <taxon>Agaricomycotina</taxon>
        <taxon>Agaricomycetes</taxon>
        <taxon>Agaricomycetidae</taxon>
        <taxon>Agaricales</taxon>
        <taxon>Agaricineae</taxon>
        <taxon>Psathyrellaceae</taxon>
        <taxon>Coprinellus</taxon>
    </lineage>
</organism>
<dbReference type="SUPFAM" id="SSF69065">
    <property type="entry name" value="RNase III domain-like"/>
    <property type="match status" value="1"/>
</dbReference>
<evidence type="ECO:0000259" key="8">
    <source>
        <dbReference type="PROSITE" id="PS50142"/>
    </source>
</evidence>
<evidence type="ECO:0000256" key="4">
    <source>
        <dbReference type="ARBA" id="ARBA00022884"/>
    </source>
</evidence>
<dbReference type="Pfam" id="PF00035">
    <property type="entry name" value="dsrm"/>
    <property type="match status" value="1"/>
</dbReference>
<dbReference type="GO" id="GO:0005634">
    <property type="term" value="C:nucleus"/>
    <property type="evidence" value="ECO:0007669"/>
    <property type="project" value="TreeGrafter"/>
</dbReference>
<dbReference type="STRING" id="71717.A0A4Y7SN75"/>
<dbReference type="SMART" id="SM00358">
    <property type="entry name" value="DSRM"/>
    <property type="match status" value="1"/>
</dbReference>
<evidence type="ECO:0000313" key="9">
    <source>
        <dbReference type="EMBL" id="TEB22709.1"/>
    </source>
</evidence>
<dbReference type="Gene3D" id="1.10.1520.10">
    <property type="entry name" value="Ribonuclease III domain"/>
    <property type="match status" value="1"/>
</dbReference>